<keyword evidence="3 6" id="KW-1133">Transmembrane helix</keyword>
<comment type="caution">
    <text evidence="8">The sequence shown here is derived from an EMBL/GenBank/DDBJ whole genome shotgun (WGS) entry which is preliminary data.</text>
</comment>
<evidence type="ECO:0000256" key="3">
    <source>
        <dbReference type="ARBA" id="ARBA00022989"/>
    </source>
</evidence>
<evidence type="ECO:0000259" key="7">
    <source>
        <dbReference type="Pfam" id="PF20684"/>
    </source>
</evidence>
<accession>A0A9P5CJX5</accession>
<dbReference type="EMBL" id="MU032353">
    <property type="protein sequence ID" value="KAF3760371.1"/>
    <property type="molecule type" value="Genomic_DNA"/>
</dbReference>
<dbReference type="PANTHER" id="PTHR33048:SF47">
    <property type="entry name" value="INTEGRAL MEMBRANE PROTEIN-RELATED"/>
    <property type="match status" value="1"/>
</dbReference>
<feature type="transmembrane region" description="Helical" evidence="6">
    <location>
        <begin position="164"/>
        <end position="188"/>
    </location>
</feature>
<feature type="transmembrane region" description="Helical" evidence="6">
    <location>
        <begin position="200"/>
        <end position="220"/>
    </location>
</feature>
<keyword evidence="9" id="KW-1185">Reference proteome</keyword>
<evidence type="ECO:0000313" key="8">
    <source>
        <dbReference type="EMBL" id="KAF3760371.1"/>
    </source>
</evidence>
<feature type="transmembrane region" description="Helical" evidence="6">
    <location>
        <begin position="44"/>
        <end position="68"/>
    </location>
</feature>
<evidence type="ECO:0000256" key="4">
    <source>
        <dbReference type="ARBA" id="ARBA00023136"/>
    </source>
</evidence>
<dbReference type="GeneID" id="63832957"/>
<evidence type="ECO:0000256" key="2">
    <source>
        <dbReference type="ARBA" id="ARBA00022692"/>
    </source>
</evidence>
<dbReference type="InterPro" id="IPR049326">
    <property type="entry name" value="Rhodopsin_dom_fungi"/>
</dbReference>
<comment type="similarity">
    <text evidence="5">Belongs to the SAT4 family.</text>
</comment>
<feature type="non-terminal residue" evidence="8">
    <location>
        <position position="1"/>
    </location>
</feature>
<protein>
    <recommendedName>
        <fullName evidence="7">Rhodopsin domain-containing protein</fullName>
    </recommendedName>
</protein>
<dbReference type="Pfam" id="PF20684">
    <property type="entry name" value="Fung_rhodopsin"/>
    <property type="match status" value="1"/>
</dbReference>
<evidence type="ECO:0000313" key="9">
    <source>
        <dbReference type="Proteomes" id="UP000803844"/>
    </source>
</evidence>
<dbReference type="PANTHER" id="PTHR33048">
    <property type="entry name" value="PTH11-LIKE INTEGRAL MEMBRANE PROTEIN (AFU_ORTHOLOGUE AFUA_5G11245)"/>
    <property type="match status" value="1"/>
</dbReference>
<comment type="subcellular location">
    <subcellularLocation>
        <location evidence="1">Membrane</location>
        <topology evidence="1">Multi-pass membrane protein</topology>
    </subcellularLocation>
</comment>
<feature type="transmembrane region" description="Helical" evidence="6">
    <location>
        <begin position="88"/>
        <end position="110"/>
    </location>
</feature>
<dbReference type="Proteomes" id="UP000803844">
    <property type="component" value="Unassembled WGS sequence"/>
</dbReference>
<dbReference type="OrthoDB" id="3648173at2759"/>
<sequence length="279" mass="30595">AEDGASQTSYIVSLVVIACVLSTLAVILRVFTRARILHTFGADDAVMVFAQVLTLGSAAAILAESAFGMGHHFWVMPAENLIPYMKSFYASIILYNVAICIVKISILLQFRRIFTYVLMQKLTLIGLIFEGMWATTLAILLPLSCVPVEAFWDTSVPGRCVNELTLWYFMAAINLLTDLLVFTMPLPVIRSLRLPQKQKIMLTGVFCLGFFTCIISIYRITTLKAAGSSTDPTWDNTDAAIWSLLELCIGVLAACLPTLKPLIALVLPRLFKSTTSAGG</sequence>
<proteinExistence type="inferred from homology"/>
<gene>
    <name evidence="8" type="ORF">M406DRAFT_230293</name>
</gene>
<dbReference type="AlphaFoldDB" id="A0A9P5CJX5"/>
<feature type="transmembrane region" description="Helical" evidence="6">
    <location>
        <begin position="122"/>
        <end position="144"/>
    </location>
</feature>
<organism evidence="8 9">
    <name type="scientific">Cryphonectria parasitica (strain ATCC 38755 / EP155)</name>
    <dbReference type="NCBI Taxonomy" id="660469"/>
    <lineage>
        <taxon>Eukaryota</taxon>
        <taxon>Fungi</taxon>
        <taxon>Dikarya</taxon>
        <taxon>Ascomycota</taxon>
        <taxon>Pezizomycotina</taxon>
        <taxon>Sordariomycetes</taxon>
        <taxon>Sordariomycetidae</taxon>
        <taxon>Diaporthales</taxon>
        <taxon>Cryphonectriaceae</taxon>
        <taxon>Cryphonectria-Endothia species complex</taxon>
        <taxon>Cryphonectria</taxon>
    </lineage>
</organism>
<feature type="transmembrane region" description="Helical" evidence="6">
    <location>
        <begin position="240"/>
        <end position="259"/>
    </location>
</feature>
<dbReference type="InterPro" id="IPR052337">
    <property type="entry name" value="SAT4-like"/>
</dbReference>
<feature type="non-terminal residue" evidence="8">
    <location>
        <position position="279"/>
    </location>
</feature>
<dbReference type="GO" id="GO:0016020">
    <property type="term" value="C:membrane"/>
    <property type="evidence" value="ECO:0007669"/>
    <property type="project" value="UniProtKB-SubCell"/>
</dbReference>
<keyword evidence="4 6" id="KW-0472">Membrane</keyword>
<name>A0A9P5CJX5_CRYP1</name>
<evidence type="ECO:0000256" key="6">
    <source>
        <dbReference type="SAM" id="Phobius"/>
    </source>
</evidence>
<feature type="domain" description="Rhodopsin" evidence="7">
    <location>
        <begin position="28"/>
        <end position="264"/>
    </location>
</feature>
<reference evidence="8" key="1">
    <citation type="journal article" date="2020" name="Phytopathology">
        <title>Genome sequence of the chestnut blight fungus Cryphonectria parasitica EP155: A fundamental resource for an archetypical invasive plant pathogen.</title>
        <authorList>
            <person name="Crouch J.A."/>
            <person name="Dawe A."/>
            <person name="Aerts A."/>
            <person name="Barry K."/>
            <person name="Churchill A.C.L."/>
            <person name="Grimwood J."/>
            <person name="Hillman B."/>
            <person name="Milgroom M.G."/>
            <person name="Pangilinan J."/>
            <person name="Smith M."/>
            <person name="Salamov A."/>
            <person name="Schmutz J."/>
            <person name="Yadav J."/>
            <person name="Grigoriev I.V."/>
            <person name="Nuss D."/>
        </authorList>
    </citation>
    <scope>NUCLEOTIDE SEQUENCE</scope>
    <source>
        <strain evidence="8">EP155</strain>
    </source>
</reference>
<evidence type="ECO:0000256" key="1">
    <source>
        <dbReference type="ARBA" id="ARBA00004141"/>
    </source>
</evidence>
<evidence type="ECO:0000256" key="5">
    <source>
        <dbReference type="ARBA" id="ARBA00038359"/>
    </source>
</evidence>
<dbReference type="RefSeq" id="XP_040771350.1">
    <property type="nucleotide sequence ID" value="XM_040915828.1"/>
</dbReference>
<feature type="transmembrane region" description="Helical" evidence="6">
    <location>
        <begin position="12"/>
        <end position="32"/>
    </location>
</feature>
<keyword evidence="2 6" id="KW-0812">Transmembrane</keyword>